<reference evidence="1 2" key="1">
    <citation type="submission" date="2019-06" db="EMBL/GenBank/DDBJ databases">
        <title>Sequencing the genomes of 1000 actinobacteria strains.</title>
        <authorList>
            <person name="Klenk H.-P."/>
        </authorList>
    </citation>
    <scope>NUCLEOTIDE SEQUENCE [LARGE SCALE GENOMIC DNA]</scope>
    <source>
        <strain evidence="1 2">DSM 21947</strain>
    </source>
</reference>
<protein>
    <submittedName>
        <fullName evidence="1">Uncharacterized protein</fullName>
    </submittedName>
</protein>
<gene>
    <name evidence="1" type="ORF">FB472_1228</name>
</gene>
<organism evidence="1 2">
    <name type="scientific">Rhodoglobus vestalii</name>
    <dbReference type="NCBI Taxonomy" id="193384"/>
    <lineage>
        <taxon>Bacteria</taxon>
        <taxon>Bacillati</taxon>
        <taxon>Actinomycetota</taxon>
        <taxon>Actinomycetes</taxon>
        <taxon>Micrococcales</taxon>
        <taxon>Microbacteriaceae</taxon>
        <taxon>Rhodoglobus</taxon>
    </lineage>
</organism>
<dbReference type="RefSeq" id="WP_170192029.1">
    <property type="nucleotide sequence ID" value="NZ_VFRA01000001.1"/>
</dbReference>
<dbReference type="EMBL" id="VFRA01000001">
    <property type="protein sequence ID" value="TQO19657.1"/>
    <property type="molecule type" value="Genomic_DNA"/>
</dbReference>
<comment type="caution">
    <text evidence="1">The sequence shown here is derived from an EMBL/GenBank/DDBJ whole genome shotgun (WGS) entry which is preliminary data.</text>
</comment>
<keyword evidence="2" id="KW-1185">Reference proteome</keyword>
<sequence length="47" mass="5091">MKNIAIIVQTRHVELDGTATPGHTIAAADEYIVPVNPADETQRDSCQ</sequence>
<proteinExistence type="predicted"/>
<dbReference type="Proteomes" id="UP000316560">
    <property type="component" value="Unassembled WGS sequence"/>
</dbReference>
<evidence type="ECO:0000313" key="2">
    <source>
        <dbReference type="Proteomes" id="UP000316560"/>
    </source>
</evidence>
<evidence type="ECO:0000313" key="1">
    <source>
        <dbReference type="EMBL" id="TQO19657.1"/>
    </source>
</evidence>
<dbReference type="AlphaFoldDB" id="A0A8H2PUH1"/>
<accession>A0A8H2PUH1</accession>
<name>A0A8H2PUH1_9MICO</name>